<dbReference type="Gene3D" id="1.25.40.10">
    <property type="entry name" value="Tetratricopeptide repeat domain"/>
    <property type="match status" value="1"/>
</dbReference>
<dbReference type="Pfam" id="PF14420">
    <property type="entry name" value="Clr5"/>
    <property type="match status" value="1"/>
</dbReference>
<dbReference type="AlphaFoldDB" id="A0AA38X9K9"/>
<dbReference type="InterPro" id="IPR025676">
    <property type="entry name" value="Clr5_dom"/>
</dbReference>
<sequence length="579" mass="65945">MARARSQPKPVFNRVQSRQNRNAVRPYQTLIEKFYIQDGRELKWIMQYMKEEKGIDLSVKQYKSQLKTWGLRHKLTRRDAAFILRLLNQARREGRPEVVVFSGHLRRREDIEKYITRNEKLVDENHLLSCISDKDDTPPYIRLQAPELGRSVTPQLPPTPPSGSPTSSANSEGTPREISPMRVQISSPLTPRSSGEFSAADGAAAAGAAAVLRHSSRSNARLNAEHIHALASETPAVVDQLSDLDFGIYRYVIGQIHSRQLHDGSLSANFVMYCMYWLVFNGQDDATFQSKGDEYLDSAMFAFLCMLTNVRSPAEECLGALSVVAALFDCYGQQERLRELLSRCDGLTKKHYGSENPLTVTIDFMGKMLAGPSCPEHDILQLTQVVVDMYVIFPQSPKPALTARYHLAWAKLENELKKKVRNPKNFEPIRQEFRELAKECEIQFGSDRIETIMAYATCARATFWCGLGVEAESILSLCVMPRVRQNFAESHPYVWEAKHRQAYFLFQLARTEAGSSRLPRLQAGEQLLREVVPARYRVLGESNRKTKYSVQLLRDILKEQGRGYEAETLSEWCEREVSR</sequence>
<feature type="domain" description="Clr5" evidence="2">
    <location>
        <begin position="26"/>
        <end position="72"/>
    </location>
</feature>
<evidence type="ECO:0000259" key="2">
    <source>
        <dbReference type="Pfam" id="PF14420"/>
    </source>
</evidence>
<feature type="region of interest" description="Disordered" evidence="1">
    <location>
        <begin position="148"/>
        <end position="180"/>
    </location>
</feature>
<evidence type="ECO:0000313" key="3">
    <source>
        <dbReference type="EMBL" id="KAJ9609397.1"/>
    </source>
</evidence>
<accession>A0AA38X9K9</accession>
<dbReference type="InterPro" id="IPR011990">
    <property type="entry name" value="TPR-like_helical_dom_sf"/>
</dbReference>
<gene>
    <name evidence="3" type="ORF">H2200_005724</name>
</gene>
<organism evidence="3 4">
    <name type="scientific">Cladophialophora chaetospira</name>
    <dbReference type="NCBI Taxonomy" id="386627"/>
    <lineage>
        <taxon>Eukaryota</taxon>
        <taxon>Fungi</taxon>
        <taxon>Dikarya</taxon>
        <taxon>Ascomycota</taxon>
        <taxon>Pezizomycotina</taxon>
        <taxon>Eurotiomycetes</taxon>
        <taxon>Chaetothyriomycetidae</taxon>
        <taxon>Chaetothyriales</taxon>
        <taxon>Herpotrichiellaceae</taxon>
        <taxon>Cladophialophora</taxon>
    </lineage>
</organism>
<comment type="caution">
    <text evidence="3">The sequence shown here is derived from an EMBL/GenBank/DDBJ whole genome shotgun (WGS) entry which is preliminary data.</text>
</comment>
<name>A0AA38X9K9_9EURO</name>
<protein>
    <recommendedName>
        <fullName evidence="2">Clr5 domain-containing protein</fullName>
    </recommendedName>
</protein>
<dbReference type="EMBL" id="JAPDRK010000008">
    <property type="protein sequence ID" value="KAJ9609397.1"/>
    <property type="molecule type" value="Genomic_DNA"/>
</dbReference>
<reference evidence="3" key="1">
    <citation type="submission" date="2022-10" db="EMBL/GenBank/DDBJ databases">
        <title>Culturing micro-colonial fungi from biological soil crusts in the Mojave desert and describing Neophaeococcomyces mojavensis, and introducing the new genera and species Taxawa tesnikishii.</title>
        <authorList>
            <person name="Kurbessoian T."/>
            <person name="Stajich J.E."/>
        </authorList>
    </citation>
    <scope>NUCLEOTIDE SEQUENCE</scope>
    <source>
        <strain evidence="3">TK_41</strain>
    </source>
</reference>
<evidence type="ECO:0000313" key="4">
    <source>
        <dbReference type="Proteomes" id="UP001172673"/>
    </source>
</evidence>
<evidence type="ECO:0000256" key="1">
    <source>
        <dbReference type="SAM" id="MobiDB-lite"/>
    </source>
</evidence>
<dbReference type="Proteomes" id="UP001172673">
    <property type="component" value="Unassembled WGS sequence"/>
</dbReference>
<keyword evidence="4" id="KW-1185">Reference proteome</keyword>
<proteinExistence type="predicted"/>